<dbReference type="GeneID" id="87896859"/>
<evidence type="ECO:0000313" key="8">
    <source>
        <dbReference type="EMBL" id="KAK4644163.1"/>
    </source>
</evidence>
<reference evidence="8 9" key="1">
    <citation type="journal article" date="2023" name="bioRxiv">
        <title>High-quality genome assemblies of four members of thePodospora anserinaspecies complex.</title>
        <authorList>
            <person name="Ament-Velasquez S.L."/>
            <person name="Vogan A.A."/>
            <person name="Wallerman O."/>
            <person name="Hartmann F."/>
            <person name="Gautier V."/>
            <person name="Silar P."/>
            <person name="Giraud T."/>
            <person name="Johannesson H."/>
        </authorList>
    </citation>
    <scope>NUCLEOTIDE SEQUENCE [LARGE SCALE GENOMIC DNA]</scope>
    <source>
        <strain evidence="8 9">CBS 112042</strain>
    </source>
</reference>
<dbReference type="Pfam" id="PF13857">
    <property type="entry name" value="Ank_5"/>
    <property type="match status" value="1"/>
</dbReference>
<evidence type="ECO:0000256" key="5">
    <source>
        <dbReference type="PROSITE-ProRule" id="PRU00023"/>
    </source>
</evidence>
<organism evidence="8 9">
    <name type="scientific">Podospora bellae-mahoneyi</name>
    <dbReference type="NCBI Taxonomy" id="2093777"/>
    <lineage>
        <taxon>Eukaryota</taxon>
        <taxon>Fungi</taxon>
        <taxon>Dikarya</taxon>
        <taxon>Ascomycota</taxon>
        <taxon>Pezizomycotina</taxon>
        <taxon>Sordariomycetes</taxon>
        <taxon>Sordariomycetidae</taxon>
        <taxon>Sordariales</taxon>
        <taxon>Podosporaceae</taxon>
        <taxon>Podospora</taxon>
    </lineage>
</organism>
<feature type="region of interest" description="Disordered" evidence="6">
    <location>
        <begin position="1627"/>
        <end position="1690"/>
    </location>
</feature>
<dbReference type="Gene3D" id="1.20.58.340">
    <property type="entry name" value="Magnesium transport protein CorA, transmembrane region"/>
    <property type="match status" value="1"/>
</dbReference>
<evidence type="ECO:0000256" key="1">
    <source>
        <dbReference type="ARBA" id="ARBA00004141"/>
    </source>
</evidence>
<dbReference type="PANTHER" id="PTHR47685:SF1">
    <property type="entry name" value="MAGNESIUM TRANSPORT PROTEIN CORA"/>
    <property type="match status" value="1"/>
</dbReference>
<dbReference type="SMART" id="SM00248">
    <property type="entry name" value="ANK"/>
    <property type="match status" value="2"/>
</dbReference>
<comment type="subcellular location">
    <subcellularLocation>
        <location evidence="1">Membrane</location>
        <topology evidence="1">Multi-pass membrane protein</topology>
    </subcellularLocation>
</comment>
<dbReference type="InterPro" id="IPR002523">
    <property type="entry name" value="MgTranspt_CorA/ZnTranspt_ZntB"/>
</dbReference>
<feature type="region of interest" description="Disordered" evidence="6">
    <location>
        <begin position="199"/>
        <end position="263"/>
    </location>
</feature>
<gene>
    <name evidence="8" type="ORF">QC761_302370</name>
</gene>
<evidence type="ECO:0000256" key="3">
    <source>
        <dbReference type="ARBA" id="ARBA00022989"/>
    </source>
</evidence>
<proteinExistence type="predicted"/>
<dbReference type="InterPro" id="IPR045863">
    <property type="entry name" value="CorA_TM1_TM2"/>
</dbReference>
<evidence type="ECO:0000256" key="2">
    <source>
        <dbReference type="ARBA" id="ARBA00022692"/>
    </source>
</evidence>
<feature type="compositionally biased region" description="Polar residues" evidence="6">
    <location>
        <begin position="1203"/>
        <end position="1212"/>
    </location>
</feature>
<dbReference type="SUPFAM" id="SSF144083">
    <property type="entry name" value="Magnesium transport protein CorA, transmembrane region"/>
    <property type="match status" value="1"/>
</dbReference>
<evidence type="ECO:0008006" key="10">
    <source>
        <dbReference type="Google" id="ProtNLM"/>
    </source>
</evidence>
<feature type="region of interest" description="Disordered" evidence="6">
    <location>
        <begin position="1466"/>
        <end position="1486"/>
    </location>
</feature>
<dbReference type="InterPro" id="IPR050829">
    <property type="entry name" value="CorA_MIT"/>
</dbReference>
<dbReference type="SUPFAM" id="SSF48403">
    <property type="entry name" value="Ankyrin repeat"/>
    <property type="match status" value="1"/>
</dbReference>
<feature type="region of interest" description="Disordered" evidence="6">
    <location>
        <begin position="855"/>
        <end position="890"/>
    </location>
</feature>
<evidence type="ECO:0000256" key="4">
    <source>
        <dbReference type="ARBA" id="ARBA00023136"/>
    </source>
</evidence>
<dbReference type="Pfam" id="PF01544">
    <property type="entry name" value="CorA"/>
    <property type="match status" value="1"/>
</dbReference>
<feature type="compositionally biased region" description="Basic and acidic residues" evidence="6">
    <location>
        <begin position="1255"/>
        <end position="1266"/>
    </location>
</feature>
<dbReference type="PROSITE" id="PS50088">
    <property type="entry name" value="ANK_REPEAT"/>
    <property type="match status" value="1"/>
</dbReference>
<feature type="region of interest" description="Disordered" evidence="6">
    <location>
        <begin position="1603"/>
        <end position="1622"/>
    </location>
</feature>
<feature type="compositionally biased region" description="Polar residues" evidence="6">
    <location>
        <begin position="42"/>
        <end position="51"/>
    </location>
</feature>
<keyword evidence="5" id="KW-0040">ANK repeat</keyword>
<feature type="compositionally biased region" description="Polar residues" evidence="6">
    <location>
        <begin position="61"/>
        <end position="70"/>
    </location>
</feature>
<name>A0ABR0FJM4_9PEZI</name>
<protein>
    <recommendedName>
        <fullName evidence="10">Ankyrin repeat protein</fullName>
    </recommendedName>
</protein>
<dbReference type="PROSITE" id="PS50297">
    <property type="entry name" value="ANK_REP_REGION"/>
    <property type="match status" value="1"/>
</dbReference>
<feature type="region of interest" description="Disordered" evidence="6">
    <location>
        <begin position="775"/>
        <end position="798"/>
    </location>
</feature>
<feature type="compositionally biased region" description="Basic and acidic residues" evidence="6">
    <location>
        <begin position="247"/>
        <end position="261"/>
    </location>
</feature>
<feature type="transmembrane region" description="Helical" evidence="7">
    <location>
        <begin position="1353"/>
        <end position="1375"/>
    </location>
</feature>
<dbReference type="Gene3D" id="1.25.40.20">
    <property type="entry name" value="Ankyrin repeat-containing domain"/>
    <property type="match status" value="1"/>
</dbReference>
<sequence length="1756" mass="195754">MTTTGEGPMRNANPLEPGSVDDSRPLPANQSIPARIRERLNLQKTPKTPDNPQDPGAPTQGEANQTNPSAINKTQEFGNAVTSILRPFSELHVSYPTGNHYMPCVDIIAIHDIGEALETAWVHRKKLKRRQNDPRRSVNTTSILKTSLDEARKLGSDGSPAPGQRRGRYEMVQSTVLSWLPTVPETDIGGTDDVEAETRLESQQMSKRPISPRDQDEQPQDAPVSKPDASNQGPVNVTDAAAPNKPSTDRPSSDRGTERRVNWLTDPHMLPAEIQRARVLCYTYSDIETASNGPFKYLDEKAADLLERLAQLRPPGETGFAEVPIVFIGLGFGALIAQRAVVKLRLAETDDAKSSIHLGLVAGVLLIDAPSPSKSSDLELYPRSRSQLSNRTWTDDWFGSSDNGDLGLIKASDSRKIDGSYLWNTFSSTASANQICLAWHYLPVKDGDRTIVPKHPSVMLLERRSRTSHRLSRFDGNEDEDFKSLVEIIKRSILVKHCTAQSTVLRARLPDLSKERFPVNLKDQKGLTPLHLAVEAGNSSAVRNLVYKGKASLTEKDNNGRSPLTTAIRQAVQEKDAKKAVFTQIIKLLVKANTGLQVDDKDILGNSPWHYATGLENAWIKRLRKNLIVGNSLTMNHVLERVTNPEPGSTQASACDVFDMFLLEIFMQTKRRGSKWSEKFNWDFATVTDVIYSGDLGVTRTLDMSRPDSLAKEKALCRWVHLPANNEQWVHDLLISSGIQDGSMGGQRHQGSPVIDRYMMPQAKRYKHSHGLLEKTQSTERPNAVRRGSSSESGITLTLGPGDVAAVDKLGSSQSSVSESKESDAIVIFLPIFGFECHRHRKYLSDAISNASGELKTSQQDKVISEAAASKSSPSRHAKRRSEVSSSYYSTPSSPFKDAAKLLRNAMPASNQSLLLDGYLRSPKPVHCRRTLDQFSYYMLSSTETRDKNQVAYKWAKETKACDKAKDRPIIMVDQLWVWILHNGTVITSFPTTWNGDESYDLMKALMAELGGNKERPLIRSAEHLLHLILRTSLDFCKRKGPAGFRFEDCFRGSINSVSEKQNLLFDEFRRITTRLEKGNLSPKKKKKEIESLLRLDEETKLLIEIMDIQDELTIIKTILSQQETVLQSLLLLYPKKGRDDESDEEDDADKPLRNREIEGLVRDLLRAFGQGPVVNDTSKVGSDVPPRHVHFQEVLCHQQATGTLPTDSSIQGGECSNGGELARSSSQGELKGKGKEGQSEQQAAGPPPQLTKSPEAKRRDQEERGPTASSDRVNKPETKKQKALLTHPDLMYGTLGIVQGHIRVVTNMLEVAEKVQSLLESLLDLKQKHANGWEARFSREGSEETQRQGNTILFFTIVTAIFLPLSFMASFFALDVDIFPKDEASEETSWPLGQVCGYLFGISASIFTPLVIIAVYVNDLSDAVRKAYCRLVKKKDAQGGGSKAPGVDGQPGAILRTGDYDSDKETTVVDQQLPPPKSRGKTASLNKPVQHGGWLNWFGPLRHSAGSNDPGYAKLFGTFTFHTHIPGLRRLWKWQRYLQRSRRSPCSGSRWNDRYVTDYPLHHFLSGIRRFLSRIGNTLFMCIALPMLVAIGFCLMGRKKASRSARRPRRPRSDVSSSYWSMSEEESDTDSSFEHPRRGRFRSEPRSRSAGRRSHRGSDSDRHYPGWLDVDSAGGSEREDGEEWSIEARSRRTRSLRRRSTISLALSGGGRVSGIEPDAPSTKQKGKHHGRLRRILARWGKAKSADTEMGERAVR</sequence>
<feature type="repeat" description="ANK" evidence="5">
    <location>
        <begin position="525"/>
        <end position="549"/>
    </location>
</feature>
<dbReference type="InterPro" id="IPR002110">
    <property type="entry name" value="Ankyrin_rpt"/>
</dbReference>
<dbReference type="EMBL" id="JAFFGZ010000005">
    <property type="protein sequence ID" value="KAK4644163.1"/>
    <property type="molecule type" value="Genomic_DNA"/>
</dbReference>
<dbReference type="InterPro" id="IPR036770">
    <property type="entry name" value="Ankyrin_rpt-contain_sf"/>
</dbReference>
<keyword evidence="2 7" id="KW-0812">Transmembrane</keyword>
<evidence type="ECO:0000313" key="9">
    <source>
        <dbReference type="Proteomes" id="UP001322138"/>
    </source>
</evidence>
<dbReference type="PANTHER" id="PTHR47685">
    <property type="entry name" value="MAGNESIUM TRANSPORT PROTEIN CORA"/>
    <property type="match status" value="1"/>
</dbReference>
<feature type="transmembrane region" description="Helical" evidence="7">
    <location>
        <begin position="1396"/>
        <end position="1418"/>
    </location>
</feature>
<keyword evidence="3 7" id="KW-1133">Transmembrane helix</keyword>
<evidence type="ECO:0000256" key="7">
    <source>
        <dbReference type="SAM" id="Phobius"/>
    </source>
</evidence>
<feature type="region of interest" description="Disordered" evidence="6">
    <location>
        <begin position="129"/>
        <end position="167"/>
    </location>
</feature>
<keyword evidence="4 7" id="KW-0472">Membrane</keyword>
<feature type="region of interest" description="Disordered" evidence="6">
    <location>
        <begin position="1"/>
        <end position="70"/>
    </location>
</feature>
<keyword evidence="9" id="KW-1185">Reference proteome</keyword>
<feature type="region of interest" description="Disordered" evidence="6">
    <location>
        <begin position="1709"/>
        <end position="1732"/>
    </location>
</feature>
<feature type="transmembrane region" description="Helical" evidence="7">
    <location>
        <begin position="1579"/>
        <end position="1598"/>
    </location>
</feature>
<comment type="caution">
    <text evidence="8">The sequence shown here is derived from an EMBL/GenBank/DDBJ whole genome shotgun (WGS) entry which is preliminary data.</text>
</comment>
<dbReference type="RefSeq" id="XP_062733139.1">
    <property type="nucleotide sequence ID" value="XM_062877377.1"/>
</dbReference>
<feature type="compositionally biased region" description="Basic and acidic residues" evidence="6">
    <location>
        <begin position="1633"/>
        <end position="1648"/>
    </location>
</feature>
<evidence type="ECO:0000256" key="6">
    <source>
        <dbReference type="SAM" id="MobiDB-lite"/>
    </source>
</evidence>
<dbReference type="Proteomes" id="UP001322138">
    <property type="component" value="Unassembled WGS sequence"/>
</dbReference>
<feature type="region of interest" description="Disordered" evidence="6">
    <location>
        <begin position="1203"/>
        <end position="1281"/>
    </location>
</feature>
<accession>A0ABR0FJM4</accession>